<evidence type="ECO:0000256" key="1">
    <source>
        <dbReference type="ARBA" id="ARBA00007130"/>
    </source>
</evidence>
<proteinExistence type="inferred from homology"/>
<dbReference type="PANTHER" id="PTHR13292:SF0">
    <property type="entry name" value="AUTOPHAGY-RELATED PROTEIN 101"/>
    <property type="match status" value="1"/>
</dbReference>
<comment type="caution">
    <text evidence="4">The sequence shown here is derived from an EMBL/GenBank/DDBJ whole genome shotgun (WGS) entry which is preliminary data.</text>
</comment>
<evidence type="ECO:0000256" key="3">
    <source>
        <dbReference type="ARBA" id="ARBA00023006"/>
    </source>
</evidence>
<name>A0A438KRX8_VITVI</name>
<comment type="similarity">
    <text evidence="1">Belongs to the ATG101 family.</text>
</comment>
<reference evidence="4 5" key="1">
    <citation type="journal article" date="2018" name="PLoS Genet.">
        <title>Population sequencing reveals clonal diversity and ancestral inbreeding in the grapevine cultivar Chardonnay.</title>
        <authorList>
            <person name="Roach M.J."/>
            <person name="Johnson D.L."/>
            <person name="Bohlmann J."/>
            <person name="van Vuuren H.J."/>
            <person name="Jones S.J."/>
            <person name="Pretorius I.S."/>
            <person name="Schmidt S.A."/>
            <person name="Borneman A.R."/>
        </authorList>
    </citation>
    <scope>NUCLEOTIDE SEQUENCE [LARGE SCALE GENOMIC DNA]</scope>
    <source>
        <strain evidence="5">cv. Chardonnay</strain>
        <tissue evidence="4">Leaf</tissue>
    </source>
</reference>
<gene>
    <name evidence="4" type="primary">ATG101_0</name>
    <name evidence="4" type="ORF">CK203_000268</name>
</gene>
<dbReference type="GO" id="GO:0006914">
    <property type="term" value="P:autophagy"/>
    <property type="evidence" value="ECO:0007669"/>
    <property type="project" value="UniProtKB-KW"/>
</dbReference>
<organism evidence="4 5">
    <name type="scientific">Vitis vinifera</name>
    <name type="common">Grape</name>
    <dbReference type="NCBI Taxonomy" id="29760"/>
    <lineage>
        <taxon>Eukaryota</taxon>
        <taxon>Viridiplantae</taxon>
        <taxon>Streptophyta</taxon>
        <taxon>Embryophyta</taxon>
        <taxon>Tracheophyta</taxon>
        <taxon>Spermatophyta</taxon>
        <taxon>Magnoliopsida</taxon>
        <taxon>eudicotyledons</taxon>
        <taxon>Gunneridae</taxon>
        <taxon>Pentapetalae</taxon>
        <taxon>rosids</taxon>
        <taxon>Vitales</taxon>
        <taxon>Vitaceae</taxon>
        <taxon>Viteae</taxon>
        <taxon>Vitis</taxon>
    </lineage>
</organism>
<evidence type="ECO:0000313" key="5">
    <source>
        <dbReference type="Proteomes" id="UP000288805"/>
    </source>
</evidence>
<dbReference type="Pfam" id="PF07855">
    <property type="entry name" value="ATG101"/>
    <property type="match status" value="1"/>
</dbReference>
<keyword evidence="3" id="KW-0072">Autophagy</keyword>
<evidence type="ECO:0000256" key="2">
    <source>
        <dbReference type="ARBA" id="ARBA00018874"/>
    </source>
</evidence>
<accession>A0A438KRX8</accession>
<evidence type="ECO:0000313" key="4">
    <source>
        <dbReference type="EMBL" id="RVX23968.1"/>
    </source>
</evidence>
<protein>
    <recommendedName>
        <fullName evidence="2">Autophagy-related protein 101</fullName>
    </recommendedName>
</protein>
<dbReference type="Proteomes" id="UP000288805">
    <property type="component" value="Unassembled WGS sequence"/>
</dbReference>
<dbReference type="PANTHER" id="PTHR13292">
    <property type="entry name" value="AUTOPHAGY-RELATED PROTEIN 101"/>
    <property type="match status" value="1"/>
</dbReference>
<sequence>MTSAVVMQICLSFYEVKNKQASWFTNKIERRSWEYWYINLNVAQHPKAHSSKSHHSKAVVDPGESASEDRSLRRAALEASLREVLFQIIKFVNEKKDHIPSIPSAEGVSFPYEITIPRHSMNEVSAVLVHQFIRFCIWDGHVQEDAPKWASNHAQLIIRAQKLNHFFLISCSEESCREEPVRFSEKEVLVRPFC</sequence>
<dbReference type="AlphaFoldDB" id="A0A438KRX8"/>
<dbReference type="InterPro" id="IPR012445">
    <property type="entry name" value="ATG101"/>
</dbReference>
<dbReference type="EMBL" id="QGNW01000001">
    <property type="protein sequence ID" value="RVX23968.1"/>
    <property type="molecule type" value="Genomic_DNA"/>
</dbReference>